<name>A0A9P7UN54_9AGAR</name>
<evidence type="ECO:0000256" key="2">
    <source>
        <dbReference type="ARBA" id="ARBA00010446"/>
    </source>
</evidence>
<dbReference type="AlphaFoldDB" id="A0A9P7UN54"/>
<dbReference type="OrthoDB" id="4225815at2759"/>
<reference evidence="8" key="1">
    <citation type="journal article" date="2021" name="Genome Biol. Evol.">
        <title>The assembled and annotated genome of the fairy-ring fungus Marasmius oreades.</title>
        <authorList>
            <person name="Hiltunen M."/>
            <person name="Ament-Velasquez S.L."/>
            <person name="Johannesson H."/>
        </authorList>
    </citation>
    <scope>NUCLEOTIDE SEQUENCE</scope>
    <source>
        <strain evidence="8">03SP1</strain>
    </source>
</reference>
<evidence type="ECO:0000256" key="4">
    <source>
        <dbReference type="ARBA" id="ARBA00022525"/>
    </source>
</evidence>
<dbReference type="RefSeq" id="XP_043004344.1">
    <property type="nucleotide sequence ID" value="XM_043158989.1"/>
</dbReference>
<keyword evidence="4 7" id="KW-0964">Secreted</keyword>
<evidence type="ECO:0000256" key="5">
    <source>
        <dbReference type="ARBA" id="ARBA00023157"/>
    </source>
</evidence>
<feature type="signal peptide" evidence="7">
    <location>
        <begin position="1"/>
        <end position="18"/>
    </location>
</feature>
<dbReference type="GO" id="GO:0005199">
    <property type="term" value="F:structural constituent of cell wall"/>
    <property type="evidence" value="ECO:0007669"/>
    <property type="project" value="InterPro"/>
</dbReference>
<comment type="caution">
    <text evidence="8">The sequence shown here is derived from an EMBL/GenBank/DDBJ whole genome shotgun (WGS) entry which is preliminary data.</text>
</comment>
<accession>A0A9P7UN54</accession>
<dbReference type="GeneID" id="66082886"/>
<dbReference type="KEGG" id="more:E1B28_013811"/>
<comment type="similarity">
    <text evidence="2 7">Belongs to the fungal hydrophobin family.</text>
</comment>
<dbReference type="CDD" id="cd23507">
    <property type="entry name" value="hydrophobin_I"/>
    <property type="match status" value="1"/>
</dbReference>
<dbReference type="Proteomes" id="UP001049176">
    <property type="component" value="Chromosome 9"/>
</dbReference>
<comment type="subunit">
    <text evidence="6">Self-assembles to form functional amyloid fibrils called rodlets. Self-assembly into fibrillar rodlets occurs spontaneously at hydrophobic:hydrophilic interfaces and the rodlets further associate laterally to form amphipathic monolayers.</text>
</comment>
<keyword evidence="7" id="KW-0732">Signal</keyword>
<dbReference type="SMART" id="SM00075">
    <property type="entry name" value="HYDRO"/>
    <property type="match status" value="1"/>
</dbReference>
<gene>
    <name evidence="8" type="ORF">E1B28_013811</name>
</gene>
<evidence type="ECO:0000256" key="7">
    <source>
        <dbReference type="RuleBase" id="RU365009"/>
    </source>
</evidence>
<evidence type="ECO:0000256" key="3">
    <source>
        <dbReference type="ARBA" id="ARBA00022512"/>
    </source>
</evidence>
<evidence type="ECO:0000256" key="6">
    <source>
        <dbReference type="ARBA" id="ARBA00093546"/>
    </source>
</evidence>
<sequence length="98" mass="10036">MLFKKLVSVSALATLAIGQDLHLRCCQQLVVASDPTALTILNMLGIVLQDYNVLVGISCAPVTVIGGGGDPTCPPGTTLVACSDVSHDGIPIGCYPVN</sequence>
<comment type="subcellular location">
    <subcellularLocation>
        <location evidence="1 7">Secreted</location>
        <location evidence="1 7">Cell wall</location>
    </subcellularLocation>
</comment>
<evidence type="ECO:0000256" key="1">
    <source>
        <dbReference type="ARBA" id="ARBA00004191"/>
    </source>
</evidence>
<feature type="chain" id="PRO_5040537531" description="Hydrophobin" evidence="7">
    <location>
        <begin position="19"/>
        <end position="98"/>
    </location>
</feature>
<dbReference type="GO" id="GO:0009277">
    <property type="term" value="C:fungal-type cell wall"/>
    <property type="evidence" value="ECO:0007669"/>
    <property type="project" value="InterPro"/>
</dbReference>
<dbReference type="Pfam" id="PF01185">
    <property type="entry name" value="Hydrophobin"/>
    <property type="match status" value="1"/>
</dbReference>
<organism evidence="8 9">
    <name type="scientific">Marasmius oreades</name>
    <name type="common">fairy-ring Marasmius</name>
    <dbReference type="NCBI Taxonomy" id="181124"/>
    <lineage>
        <taxon>Eukaryota</taxon>
        <taxon>Fungi</taxon>
        <taxon>Dikarya</taxon>
        <taxon>Basidiomycota</taxon>
        <taxon>Agaricomycotina</taxon>
        <taxon>Agaricomycetes</taxon>
        <taxon>Agaricomycetidae</taxon>
        <taxon>Agaricales</taxon>
        <taxon>Marasmiineae</taxon>
        <taxon>Marasmiaceae</taxon>
        <taxon>Marasmius</taxon>
    </lineage>
</organism>
<protein>
    <recommendedName>
        <fullName evidence="7">Hydrophobin</fullName>
    </recommendedName>
</protein>
<keyword evidence="3 7" id="KW-0134">Cell wall</keyword>
<dbReference type="EMBL" id="CM032189">
    <property type="protein sequence ID" value="KAG7087873.1"/>
    <property type="molecule type" value="Genomic_DNA"/>
</dbReference>
<evidence type="ECO:0000313" key="8">
    <source>
        <dbReference type="EMBL" id="KAG7087873.1"/>
    </source>
</evidence>
<proteinExistence type="inferred from homology"/>
<keyword evidence="9" id="KW-1185">Reference proteome</keyword>
<keyword evidence="5 7" id="KW-1015">Disulfide bond</keyword>
<evidence type="ECO:0000313" key="9">
    <source>
        <dbReference type="Proteomes" id="UP001049176"/>
    </source>
</evidence>
<dbReference type="InterPro" id="IPR001338">
    <property type="entry name" value="Class_I_Hydrophobin"/>
</dbReference>